<dbReference type="GO" id="GO:0030170">
    <property type="term" value="F:pyridoxal phosphate binding"/>
    <property type="evidence" value="ECO:0007669"/>
    <property type="project" value="TreeGrafter"/>
</dbReference>
<dbReference type="GO" id="GO:0008483">
    <property type="term" value="F:transaminase activity"/>
    <property type="evidence" value="ECO:0007669"/>
    <property type="project" value="UniProtKB-KW"/>
</dbReference>
<proteinExistence type="inferred from homology"/>
<dbReference type="Pfam" id="PF01041">
    <property type="entry name" value="DegT_DnrJ_EryC1"/>
    <property type="match status" value="1"/>
</dbReference>
<dbReference type="PATRIC" id="fig|1706436.3.peg.1283"/>
<comment type="caution">
    <text evidence="2">The sequence shown here is derived from an EMBL/GenBank/DDBJ whole genome shotgun (WGS) entry which is preliminary data.</text>
</comment>
<dbReference type="CDD" id="cd00616">
    <property type="entry name" value="AHBA_syn"/>
    <property type="match status" value="1"/>
</dbReference>
<keyword evidence="2" id="KW-0808">Transferase</keyword>
<dbReference type="PANTHER" id="PTHR30244:SF34">
    <property type="entry name" value="DTDP-4-AMINO-4,6-DIDEOXYGALACTOSE TRANSAMINASE"/>
    <property type="match status" value="1"/>
</dbReference>
<evidence type="ECO:0000313" key="3">
    <source>
        <dbReference type="Proteomes" id="UP000092401"/>
    </source>
</evidence>
<dbReference type="EMBL" id="LNGE01000035">
    <property type="protein sequence ID" value="KYC44960.1"/>
    <property type="molecule type" value="Genomic_DNA"/>
</dbReference>
<dbReference type="PIRSF" id="PIRSF000390">
    <property type="entry name" value="PLP_StrS"/>
    <property type="match status" value="1"/>
</dbReference>
<reference evidence="2 3" key="1">
    <citation type="journal article" date="2016" name="ISME J.">
        <title>Chasing the elusive Euryarchaeota class WSA2: genomes reveal a uniquely fastidious methyl-reducing methanogen.</title>
        <authorList>
            <person name="Nobu M.K."/>
            <person name="Narihiro T."/>
            <person name="Kuroda K."/>
            <person name="Mei R."/>
            <person name="Liu W.T."/>
        </authorList>
    </citation>
    <scope>NUCLEOTIDE SEQUENCE [LARGE SCALE GENOMIC DNA]</scope>
    <source>
        <strain evidence="2">B03fssc0709_Meth_Bin005</strain>
    </source>
</reference>
<sequence>MKKTIPFSPPDISNVEIKNIIKVLKSGWITTGPKVRDFENMIKEYVGCDYAIAVNSATAAMELVLRMLDVKKGDEVITSCYTYAATANVIVHRGATPILLDVEKNSFKIDLLKLENAINEKTKVIMPVDFGGVPERYDEIKEILKRKNREDIVILADSAHSFGAKYKGKTIGTQADFHTFSFHAVKNLTTAEGGAIVFNKKTLKNGLTLDDEFVKKSKIIALHGQSKDAFAKLKPGAWEYDIIADGFKCNMTDIMAAFGCGQISRFDSMLQKRKKIHDIYSNELSKENWSILPFSEDENKTSTNYHLYPLRIKNFTFDQRNMLISNLANKGISTNVHFIPLPLFSFYKSIGFDIKDYPQAFNQYANEMSLPIYSTLSAKDAKFVVLSIIDEVKKIFDQK</sequence>
<dbReference type="InterPro" id="IPR015424">
    <property type="entry name" value="PyrdxlP-dep_Trfase"/>
</dbReference>
<dbReference type="PANTHER" id="PTHR30244">
    <property type="entry name" value="TRANSAMINASE"/>
    <property type="match status" value="1"/>
</dbReference>
<evidence type="ECO:0000313" key="2">
    <source>
        <dbReference type="EMBL" id="KYC44960.1"/>
    </source>
</evidence>
<organism evidence="2 3">
    <name type="scientific">Candidatus Methanofastidiosum methylothiophilum</name>
    <dbReference type="NCBI Taxonomy" id="1705564"/>
    <lineage>
        <taxon>Archaea</taxon>
        <taxon>Methanobacteriati</taxon>
        <taxon>Methanobacteriota</taxon>
        <taxon>Stenosarchaea group</taxon>
        <taxon>Candidatus Methanofastidiosia</taxon>
        <taxon>Candidatus Methanofastidiosales</taxon>
        <taxon>Candidatus Methanofastidiosaceae</taxon>
        <taxon>Candidatus Methanofastidiosum</taxon>
    </lineage>
</organism>
<dbReference type="InterPro" id="IPR000653">
    <property type="entry name" value="DegT/StrS_aminotransferase"/>
</dbReference>
<name>A0A150IIV2_9EURY</name>
<comment type="similarity">
    <text evidence="1">Belongs to the DegT/DnrJ/EryC1 family.</text>
</comment>
<dbReference type="Gene3D" id="3.40.640.10">
    <property type="entry name" value="Type I PLP-dependent aspartate aminotransferase-like (Major domain)"/>
    <property type="match status" value="1"/>
</dbReference>
<dbReference type="AlphaFoldDB" id="A0A150IIV2"/>
<accession>A0A150IIV2</accession>
<keyword evidence="1" id="KW-0663">Pyridoxal phosphate</keyword>
<dbReference type="InterPro" id="IPR015422">
    <property type="entry name" value="PyrdxlP-dep_Trfase_small"/>
</dbReference>
<gene>
    <name evidence="2" type="ORF">APG10_01268</name>
</gene>
<evidence type="ECO:0000256" key="1">
    <source>
        <dbReference type="RuleBase" id="RU004508"/>
    </source>
</evidence>
<protein>
    <submittedName>
        <fullName evidence="2">UDP-4-amino-4-deoxy-L-arabinose--oxoglutarate aminotransferase</fullName>
    </submittedName>
</protein>
<dbReference type="Proteomes" id="UP000092401">
    <property type="component" value="Unassembled WGS sequence"/>
</dbReference>
<dbReference type="SUPFAM" id="SSF53383">
    <property type="entry name" value="PLP-dependent transferases"/>
    <property type="match status" value="1"/>
</dbReference>
<dbReference type="Gene3D" id="3.90.1150.10">
    <property type="entry name" value="Aspartate Aminotransferase, domain 1"/>
    <property type="match status" value="1"/>
</dbReference>
<dbReference type="GO" id="GO:0000271">
    <property type="term" value="P:polysaccharide biosynthetic process"/>
    <property type="evidence" value="ECO:0007669"/>
    <property type="project" value="TreeGrafter"/>
</dbReference>
<dbReference type="InterPro" id="IPR015421">
    <property type="entry name" value="PyrdxlP-dep_Trfase_major"/>
</dbReference>
<keyword evidence="2" id="KW-0032">Aminotransferase</keyword>